<dbReference type="Proteomes" id="UP001066276">
    <property type="component" value="Chromosome 4_2"/>
</dbReference>
<dbReference type="GO" id="GO:1902004">
    <property type="term" value="P:positive regulation of amyloid-beta formation"/>
    <property type="evidence" value="ECO:0007669"/>
    <property type="project" value="TreeGrafter"/>
</dbReference>
<feature type="domain" description="Gamma-secretase-activating protein C-terminal" evidence="1">
    <location>
        <begin position="634"/>
        <end position="740"/>
    </location>
</feature>
<comment type="caution">
    <text evidence="2">The sequence shown here is derived from an EMBL/GenBank/DDBJ whole genome shotgun (WGS) entry which is preliminary data.</text>
</comment>
<dbReference type="GO" id="GO:0005802">
    <property type="term" value="C:trans-Golgi network"/>
    <property type="evidence" value="ECO:0007669"/>
    <property type="project" value="TreeGrafter"/>
</dbReference>
<evidence type="ECO:0000313" key="2">
    <source>
        <dbReference type="EMBL" id="KAJ1161712.1"/>
    </source>
</evidence>
<evidence type="ECO:0000313" key="3">
    <source>
        <dbReference type="Proteomes" id="UP001066276"/>
    </source>
</evidence>
<gene>
    <name evidence="2" type="ORF">NDU88_002193</name>
</gene>
<dbReference type="Pfam" id="PF14959">
    <property type="entry name" value="GSAP-16"/>
    <property type="match status" value="1"/>
</dbReference>
<dbReference type="AlphaFoldDB" id="A0AAV7SAX0"/>
<evidence type="ECO:0000259" key="1">
    <source>
        <dbReference type="Pfam" id="PF14959"/>
    </source>
</evidence>
<organism evidence="2 3">
    <name type="scientific">Pleurodeles waltl</name>
    <name type="common">Iberian ribbed newt</name>
    <dbReference type="NCBI Taxonomy" id="8319"/>
    <lineage>
        <taxon>Eukaryota</taxon>
        <taxon>Metazoa</taxon>
        <taxon>Chordata</taxon>
        <taxon>Craniata</taxon>
        <taxon>Vertebrata</taxon>
        <taxon>Euteleostomi</taxon>
        <taxon>Amphibia</taxon>
        <taxon>Batrachia</taxon>
        <taxon>Caudata</taxon>
        <taxon>Salamandroidea</taxon>
        <taxon>Salamandridae</taxon>
        <taxon>Pleurodelinae</taxon>
        <taxon>Pleurodeles</taxon>
    </lineage>
</organism>
<accession>A0AAV7SAX0</accession>
<keyword evidence="3" id="KW-1185">Reference proteome</keyword>
<dbReference type="PANTHER" id="PTHR13630">
    <property type="entry name" value="GAMMA-SECRETASE-ACTIVATING PROTEIN"/>
    <property type="match status" value="1"/>
</dbReference>
<dbReference type="EMBL" id="JANPWB010000008">
    <property type="protein sequence ID" value="KAJ1161712.1"/>
    <property type="molecule type" value="Genomic_DNA"/>
</dbReference>
<dbReference type="InterPro" id="IPR028010">
    <property type="entry name" value="GSAP_C_dom"/>
</dbReference>
<name>A0AAV7SAX0_PLEWA</name>
<sequence length="844" mass="97563">MALLELHATFDFQRDVLPLLLEPSPGTDGRQHLSDTFQTNSEIPHIVNVERSGKILYTWKGYQRYTNIGLYDPQTKENKLLYTYQKDVLVVSCSVNNELTLLAFSYRDAESVPKQQRSGSKYVTLLIEIQPVNELRVLKATENYVRVQFLYLADIKEPLPESHLLLILEDRYIELCHMSVAIKEGWKVVLANLTPPSKDRVAEEIIWAQWDMLAQRLFYIIPKKKAGSLQCIQFYPNKSFSLMLDFPLDIHFRASALRLVNFGYDHYHDNSSPQDALNMQVFTSTTGDLCVCYSSAPEMQKVKYSVVFLHKGYRKTFTTDVKRTEVQQKNDLLFLNIGVYIAVYLPGQFLHLINMQHPHLMCYNFFLTGDYAKINALPYKRGCAQSFLEAGVIDFSSGTVFTASINQSSILSLLQNSKWDCLRLASMHCVLLNVEDVQFWESQVAEWICDNPSLCHTFDPIQEFIIASLYRKISRETSHLHKMLPYTSVPHWNGVVPGVTCKTDLIILPVLQTKSPNGPWAKLQLDLEYMKLDSEYKLRRDWCKLISEVNTDEKRTLIYQRNIVQNMKRVMSRLETWKSEPRLVPLFQEEDYHQKELVGLIIVKLKAHLMKNLQHLSKTEIDGIVITYVSTLIEQISLILETAWKKYGLNSSVFSLNERGTAQELHVFHIMSRILEAANGMRLPLPPGFHTLHTVLGVRCLPLYTFLHYIDSGVLLLTETCVTRLLKDLDNSEKNENLKFSIVVRLPEALCEKAYQLWDHPVSSHFFATNYVKRLLEKRWTKELYRRSTIETSATCVMFLPLNYLVDVLAEVEDKAVNPFEEDTVDSKFVEEMGLKQTRMTLNL</sequence>
<proteinExistence type="predicted"/>
<reference evidence="2" key="1">
    <citation type="journal article" date="2022" name="bioRxiv">
        <title>Sequencing and chromosome-scale assembly of the giantPleurodeles waltlgenome.</title>
        <authorList>
            <person name="Brown T."/>
            <person name="Elewa A."/>
            <person name="Iarovenko S."/>
            <person name="Subramanian E."/>
            <person name="Araus A.J."/>
            <person name="Petzold A."/>
            <person name="Susuki M."/>
            <person name="Suzuki K.-i.T."/>
            <person name="Hayashi T."/>
            <person name="Toyoda A."/>
            <person name="Oliveira C."/>
            <person name="Osipova E."/>
            <person name="Leigh N.D."/>
            <person name="Simon A."/>
            <person name="Yun M.H."/>
        </authorList>
    </citation>
    <scope>NUCLEOTIDE SEQUENCE</scope>
    <source>
        <strain evidence="2">20211129_DDA</strain>
        <tissue evidence="2">Liver</tissue>
    </source>
</reference>
<dbReference type="InterPro" id="IPR026172">
    <property type="entry name" value="GSAP_fam"/>
</dbReference>
<protein>
    <recommendedName>
        <fullName evidence="1">Gamma-secretase-activating protein C-terminal domain-containing protein</fullName>
    </recommendedName>
</protein>
<dbReference type="PANTHER" id="PTHR13630:SF1">
    <property type="entry name" value="GAMMA-SECRETASE-ACTIVATING PROTEIN"/>
    <property type="match status" value="1"/>
</dbReference>